<feature type="transmembrane region" description="Helical" evidence="9">
    <location>
        <begin position="172"/>
        <end position="193"/>
    </location>
</feature>
<feature type="transmembrane region" description="Helical" evidence="9">
    <location>
        <begin position="303"/>
        <end position="322"/>
    </location>
</feature>
<keyword evidence="7 9" id="KW-0472">Membrane</keyword>
<dbReference type="CDD" id="cd06579">
    <property type="entry name" value="TM_PBP1_transp_AraH_like"/>
    <property type="match status" value="1"/>
</dbReference>
<dbReference type="PANTHER" id="PTHR32196:SF71">
    <property type="entry name" value="AUTOINDUCER 2 IMPORT SYSTEM PERMEASE PROTEIN LSRD"/>
    <property type="match status" value="1"/>
</dbReference>
<evidence type="ECO:0000256" key="9">
    <source>
        <dbReference type="SAM" id="Phobius"/>
    </source>
</evidence>
<reference evidence="11" key="1">
    <citation type="journal article" date="2019" name="Int. J. Syst. Evol. Microbiol.">
        <title>The Global Catalogue of Microorganisms (GCM) 10K type strain sequencing project: providing services to taxonomists for standard genome sequencing and annotation.</title>
        <authorList>
            <consortium name="The Broad Institute Genomics Platform"/>
            <consortium name="The Broad Institute Genome Sequencing Center for Infectious Disease"/>
            <person name="Wu L."/>
            <person name="Ma J."/>
        </authorList>
    </citation>
    <scope>NUCLEOTIDE SEQUENCE [LARGE SCALE GENOMIC DNA]</scope>
    <source>
        <strain evidence="11">DT72</strain>
    </source>
</reference>
<keyword evidence="2" id="KW-0813">Transport</keyword>
<dbReference type="InterPro" id="IPR001851">
    <property type="entry name" value="ABC_transp_permease"/>
</dbReference>
<gene>
    <name evidence="10" type="ORF">ACFSJG_05475</name>
</gene>
<sequence>MSARAADGNTIETRKSATALAKHLASTYYLQATLLVAIIVAAVLVPNIATTGNVQNILTQASFAGVVACGMTLLIIGGQFDLSVAGIIGVAAVVTAKVLPSTMIGTAILVALGVGAALGALNGIVVTKIRIPPFIATFGMYNVYLALAFIITSGDVIGITSVHYQQLGIDRIAGIPLVFIVFVISCVAVYALVNRTYFGRQLRAVGSNETAARLAGVHVNRVKITAFAIAGLLTGLAAVGLSSLLSSASGTMAQGMELNAIAIAVVGGTALRGGRGTIVGTFTAALLITLIGNALNLLQVQSYWQNIVTGAILVIALVFGGLRKDTVRGAA</sequence>
<name>A0ABW4NZL8_9NOCA</name>
<evidence type="ECO:0000256" key="3">
    <source>
        <dbReference type="ARBA" id="ARBA00022475"/>
    </source>
</evidence>
<evidence type="ECO:0000256" key="8">
    <source>
        <dbReference type="ARBA" id="ARBA00039381"/>
    </source>
</evidence>
<dbReference type="Pfam" id="PF02653">
    <property type="entry name" value="BPD_transp_2"/>
    <property type="match status" value="1"/>
</dbReference>
<comment type="caution">
    <text evidence="10">The sequence shown here is derived from an EMBL/GenBank/DDBJ whole genome shotgun (WGS) entry which is preliminary data.</text>
</comment>
<organism evidence="10 11">
    <name type="scientific">Rhodococcus gannanensis</name>
    <dbReference type="NCBI Taxonomy" id="1960308"/>
    <lineage>
        <taxon>Bacteria</taxon>
        <taxon>Bacillati</taxon>
        <taxon>Actinomycetota</taxon>
        <taxon>Actinomycetes</taxon>
        <taxon>Mycobacteriales</taxon>
        <taxon>Nocardiaceae</taxon>
        <taxon>Rhodococcus</taxon>
    </lineage>
</organism>
<evidence type="ECO:0000256" key="4">
    <source>
        <dbReference type="ARBA" id="ARBA00022519"/>
    </source>
</evidence>
<proteinExistence type="predicted"/>
<comment type="subcellular location">
    <subcellularLocation>
        <location evidence="1">Cell membrane</location>
        <topology evidence="1">Multi-pass membrane protein</topology>
    </subcellularLocation>
</comment>
<feature type="transmembrane region" description="Helical" evidence="9">
    <location>
        <begin position="138"/>
        <end position="160"/>
    </location>
</feature>
<dbReference type="Proteomes" id="UP001597286">
    <property type="component" value="Unassembled WGS sequence"/>
</dbReference>
<evidence type="ECO:0000256" key="1">
    <source>
        <dbReference type="ARBA" id="ARBA00004651"/>
    </source>
</evidence>
<feature type="transmembrane region" description="Helical" evidence="9">
    <location>
        <begin position="61"/>
        <end position="94"/>
    </location>
</feature>
<evidence type="ECO:0000256" key="5">
    <source>
        <dbReference type="ARBA" id="ARBA00022692"/>
    </source>
</evidence>
<dbReference type="RefSeq" id="WP_378484187.1">
    <property type="nucleotide sequence ID" value="NZ_JBHUFB010000007.1"/>
</dbReference>
<feature type="transmembrane region" description="Helical" evidence="9">
    <location>
        <begin position="278"/>
        <end position="297"/>
    </location>
</feature>
<accession>A0ABW4NZL8</accession>
<evidence type="ECO:0000313" key="10">
    <source>
        <dbReference type="EMBL" id="MFD1811656.1"/>
    </source>
</evidence>
<evidence type="ECO:0000256" key="7">
    <source>
        <dbReference type="ARBA" id="ARBA00023136"/>
    </source>
</evidence>
<keyword evidence="6 9" id="KW-1133">Transmembrane helix</keyword>
<feature type="transmembrane region" description="Helical" evidence="9">
    <location>
        <begin position="28"/>
        <end position="49"/>
    </location>
</feature>
<evidence type="ECO:0000313" key="11">
    <source>
        <dbReference type="Proteomes" id="UP001597286"/>
    </source>
</evidence>
<keyword evidence="3" id="KW-1003">Cell membrane</keyword>
<dbReference type="PANTHER" id="PTHR32196">
    <property type="entry name" value="ABC TRANSPORTER PERMEASE PROTEIN YPHD-RELATED-RELATED"/>
    <property type="match status" value="1"/>
</dbReference>
<evidence type="ECO:0000256" key="6">
    <source>
        <dbReference type="ARBA" id="ARBA00022989"/>
    </source>
</evidence>
<keyword evidence="11" id="KW-1185">Reference proteome</keyword>
<keyword evidence="4" id="KW-0997">Cell inner membrane</keyword>
<protein>
    <recommendedName>
        <fullName evidence="8">Autoinducer 2 import system permease protein LsrD</fullName>
    </recommendedName>
</protein>
<feature type="transmembrane region" description="Helical" evidence="9">
    <location>
        <begin position="224"/>
        <end position="245"/>
    </location>
</feature>
<evidence type="ECO:0000256" key="2">
    <source>
        <dbReference type="ARBA" id="ARBA00022448"/>
    </source>
</evidence>
<feature type="transmembrane region" description="Helical" evidence="9">
    <location>
        <begin position="106"/>
        <end position="126"/>
    </location>
</feature>
<dbReference type="EMBL" id="JBHUFB010000007">
    <property type="protein sequence ID" value="MFD1811656.1"/>
    <property type="molecule type" value="Genomic_DNA"/>
</dbReference>
<keyword evidence="5 9" id="KW-0812">Transmembrane</keyword>